<feature type="region of interest" description="Disordered" evidence="1">
    <location>
        <begin position="1"/>
        <end position="28"/>
    </location>
</feature>
<accession>A0A0N4X7C4</accession>
<gene>
    <name evidence="2" type="ORF">HPLM_LOCUS20258</name>
</gene>
<feature type="compositionally biased region" description="Basic and acidic residues" evidence="1">
    <location>
        <begin position="1"/>
        <end position="11"/>
    </location>
</feature>
<evidence type="ECO:0000313" key="4">
    <source>
        <dbReference type="WBParaSite" id="HPLM_0002026601-mRNA-1"/>
    </source>
</evidence>
<organism evidence="4">
    <name type="scientific">Haemonchus placei</name>
    <name type="common">Barber's pole worm</name>
    <dbReference type="NCBI Taxonomy" id="6290"/>
    <lineage>
        <taxon>Eukaryota</taxon>
        <taxon>Metazoa</taxon>
        <taxon>Ecdysozoa</taxon>
        <taxon>Nematoda</taxon>
        <taxon>Chromadorea</taxon>
        <taxon>Rhabditida</taxon>
        <taxon>Rhabditina</taxon>
        <taxon>Rhabditomorpha</taxon>
        <taxon>Strongyloidea</taxon>
        <taxon>Trichostrongylidae</taxon>
        <taxon>Haemonchus</taxon>
    </lineage>
</organism>
<evidence type="ECO:0000313" key="3">
    <source>
        <dbReference type="Proteomes" id="UP000268014"/>
    </source>
</evidence>
<reference evidence="4" key="1">
    <citation type="submission" date="2017-02" db="UniProtKB">
        <authorList>
            <consortium name="WormBaseParasite"/>
        </authorList>
    </citation>
    <scope>IDENTIFICATION</scope>
</reference>
<evidence type="ECO:0000256" key="1">
    <source>
        <dbReference type="SAM" id="MobiDB-lite"/>
    </source>
</evidence>
<dbReference type="EMBL" id="UZAF01022010">
    <property type="protein sequence ID" value="VDO82476.1"/>
    <property type="molecule type" value="Genomic_DNA"/>
</dbReference>
<sequence length="105" mass="11491">MEEERRTRREADDDEIMMTTGGDDNDNKEWFNDTLRQLATTGIWHCTSTSKVGSAAAVTAATELALASSTRQDRTALAYYAFCGDASPVSDGHHEGNNLAGQFRC</sequence>
<dbReference type="Proteomes" id="UP000268014">
    <property type="component" value="Unassembled WGS sequence"/>
</dbReference>
<dbReference type="WBParaSite" id="HPLM_0002026601-mRNA-1">
    <property type="protein sequence ID" value="HPLM_0002026601-mRNA-1"/>
    <property type="gene ID" value="HPLM_0002026601"/>
</dbReference>
<name>A0A0N4X7C4_HAEPC</name>
<evidence type="ECO:0000313" key="2">
    <source>
        <dbReference type="EMBL" id="VDO82476.1"/>
    </source>
</evidence>
<keyword evidence="3" id="KW-1185">Reference proteome</keyword>
<protein>
    <submittedName>
        <fullName evidence="2 4">Uncharacterized protein</fullName>
    </submittedName>
</protein>
<proteinExistence type="predicted"/>
<reference evidence="2 3" key="2">
    <citation type="submission" date="2018-11" db="EMBL/GenBank/DDBJ databases">
        <authorList>
            <consortium name="Pathogen Informatics"/>
        </authorList>
    </citation>
    <scope>NUCLEOTIDE SEQUENCE [LARGE SCALE GENOMIC DNA]</scope>
    <source>
        <strain evidence="2 3">MHpl1</strain>
    </source>
</reference>
<dbReference type="AlphaFoldDB" id="A0A0N4X7C4"/>